<dbReference type="GO" id="GO:0015297">
    <property type="term" value="F:antiporter activity"/>
    <property type="evidence" value="ECO:0007669"/>
    <property type="project" value="InterPro"/>
</dbReference>
<dbReference type="GO" id="GO:0016020">
    <property type="term" value="C:membrane"/>
    <property type="evidence" value="ECO:0007669"/>
    <property type="project" value="UniProtKB-SubCell"/>
</dbReference>
<keyword evidence="2 5" id="KW-0812">Transmembrane</keyword>
<comment type="caution">
    <text evidence="7">The sequence shown here is derived from an EMBL/GenBank/DDBJ whole genome shotgun (WGS) entry which is preliminary data.</text>
</comment>
<feature type="non-terminal residue" evidence="7">
    <location>
        <position position="1"/>
    </location>
</feature>
<organism evidence="7 8">
    <name type="scientific">Candidatus Sherwoodlollariibacterium unditelluris</name>
    <dbReference type="NCBI Taxonomy" id="1974757"/>
    <lineage>
        <taxon>Bacteria</taxon>
        <taxon>Pseudomonadati</taxon>
        <taxon>Candidatus Omnitrophota</taxon>
        <taxon>Candidatus Sherwoodlollariibacterium</taxon>
    </lineage>
</organism>
<feature type="transmembrane region" description="Helical" evidence="5">
    <location>
        <begin position="141"/>
        <end position="171"/>
    </location>
</feature>
<evidence type="ECO:0000256" key="2">
    <source>
        <dbReference type="ARBA" id="ARBA00022692"/>
    </source>
</evidence>
<dbReference type="PANTHER" id="PTHR43021">
    <property type="entry name" value="NA(+)/H(+) ANTIPORTER-RELATED"/>
    <property type="match status" value="1"/>
</dbReference>
<sequence length="263" mass="28816">VVREYKAKGRFTDILLGVVAIDDAWCLIIFALSLAISKALVFHTSNTFVFKVIFHSLIEIIGALMLGGLIACFAPLFSKFIRTQTELLIYTLGFILLTTGLAILLHLSVLLANMFLGTVLININKSNLEFFDVLKLIDSPLYLLFFVLAGVNLEIGLLKGIGITGIIYIFFRTTGKTVGSVWGGYIVKVEENIRRYLGLGLLPQAGVALGCALIAKNDFPEVGGMIFTTIVATTVIYELIGPLCTKYALQKVGDITIKHHQEI</sequence>
<feature type="transmembrane region" description="Helical" evidence="5">
    <location>
        <begin position="48"/>
        <end position="76"/>
    </location>
</feature>
<reference evidence="7 8" key="1">
    <citation type="submission" date="2017-09" db="EMBL/GenBank/DDBJ databases">
        <title>Depth-based differentiation of microbial function through sediment-hosted aquifers and enrichment of novel symbionts in the deep terrestrial subsurface.</title>
        <authorList>
            <person name="Probst A.J."/>
            <person name="Ladd B."/>
            <person name="Jarett J.K."/>
            <person name="Geller-Mcgrath D.E."/>
            <person name="Sieber C.M."/>
            <person name="Emerson J.B."/>
            <person name="Anantharaman K."/>
            <person name="Thomas B.C."/>
            <person name="Malmstrom R."/>
            <person name="Stieglmeier M."/>
            <person name="Klingl A."/>
            <person name="Woyke T."/>
            <person name="Ryan C.M."/>
            <person name="Banfield J.F."/>
        </authorList>
    </citation>
    <scope>NUCLEOTIDE SEQUENCE [LARGE SCALE GENOMIC DNA]</scope>
    <source>
        <strain evidence="7">CG23_combo_of_CG06-09_8_20_14_all_41_10</strain>
    </source>
</reference>
<evidence type="ECO:0000313" key="8">
    <source>
        <dbReference type="Proteomes" id="UP000231292"/>
    </source>
</evidence>
<evidence type="ECO:0000313" key="7">
    <source>
        <dbReference type="EMBL" id="PIP19467.1"/>
    </source>
</evidence>
<keyword evidence="3 5" id="KW-1133">Transmembrane helix</keyword>
<evidence type="ECO:0000256" key="5">
    <source>
        <dbReference type="SAM" id="Phobius"/>
    </source>
</evidence>
<comment type="subcellular location">
    <subcellularLocation>
        <location evidence="1">Membrane</location>
        <topology evidence="1">Multi-pass membrane protein</topology>
    </subcellularLocation>
</comment>
<gene>
    <name evidence="7" type="ORF">COX41_02725</name>
</gene>
<feature type="domain" description="Cation/H+ exchanger transmembrane" evidence="6">
    <location>
        <begin position="3"/>
        <end position="244"/>
    </location>
</feature>
<feature type="transmembrane region" description="Helical" evidence="5">
    <location>
        <begin position="222"/>
        <end position="240"/>
    </location>
</feature>
<dbReference type="EMBL" id="PCRK01000061">
    <property type="protein sequence ID" value="PIP19467.1"/>
    <property type="molecule type" value="Genomic_DNA"/>
</dbReference>
<dbReference type="InterPro" id="IPR006153">
    <property type="entry name" value="Cation/H_exchanger_TM"/>
</dbReference>
<dbReference type="AlphaFoldDB" id="A0A2G9YJP7"/>
<proteinExistence type="predicted"/>
<evidence type="ECO:0000259" key="6">
    <source>
        <dbReference type="Pfam" id="PF00999"/>
    </source>
</evidence>
<protein>
    <recommendedName>
        <fullName evidence="6">Cation/H+ exchanger transmembrane domain-containing protein</fullName>
    </recommendedName>
</protein>
<feature type="transmembrane region" description="Helical" evidence="5">
    <location>
        <begin position="12"/>
        <end position="36"/>
    </location>
</feature>
<dbReference type="Pfam" id="PF00999">
    <property type="entry name" value="Na_H_Exchanger"/>
    <property type="match status" value="1"/>
</dbReference>
<evidence type="ECO:0000256" key="4">
    <source>
        <dbReference type="ARBA" id="ARBA00023136"/>
    </source>
</evidence>
<dbReference type="Proteomes" id="UP000231292">
    <property type="component" value="Unassembled WGS sequence"/>
</dbReference>
<dbReference type="PANTHER" id="PTHR43021:SF2">
    <property type="entry name" value="CATION_H+ EXCHANGER DOMAIN-CONTAINING PROTEIN"/>
    <property type="match status" value="1"/>
</dbReference>
<accession>A0A2G9YJP7</accession>
<dbReference type="GO" id="GO:1902600">
    <property type="term" value="P:proton transmembrane transport"/>
    <property type="evidence" value="ECO:0007669"/>
    <property type="project" value="InterPro"/>
</dbReference>
<keyword evidence="4 5" id="KW-0472">Membrane</keyword>
<feature type="transmembrane region" description="Helical" evidence="5">
    <location>
        <begin position="196"/>
        <end position="216"/>
    </location>
</feature>
<evidence type="ECO:0000256" key="1">
    <source>
        <dbReference type="ARBA" id="ARBA00004141"/>
    </source>
</evidence>
<name>A0A2G9YJP7_9BACT</name>
<evidence type="ECO:0000256" key="3">
    <source>
        <dbReference type="ARBA" id="ARBA00022989"/>
    </source>
</evidence>
<feature type="transmembrane region" description="Helical" evidence="5">
    <location>
        <begin position="88"/>
        <end position="121"/>
    </location>
</feature>